<evidence type="ECO:0000313" key="1">
    <source>
        <dbReference type="EMBL" id="MDY6551426.1"/>
    </source>
</evidence>
<proteinExistence type="predicted"/>
<sequence length="93" mass="10059">MAVFQITATGDELQLFIGAVLEGGAKVVEIKDVSPEFVSPQELALKYGISEDTVRAKLASINKGVGRKCKYVPKEADLILGQKANRLGRKRAN</sequence>
<keyword evidence="2" id="KW-1185">Reference proteome</keyword>
<dbReference type="EMBL" id="JAXHPO010000073">
    <property type="protein sequence ID" value="MDY6551426.1"/>
    <property type="molecule type" value="Genomic_DNA"/>
</dbReference>
<dbReference type="Proteomes" id="UP001284094">
    <property type="component" value="Unassembled WGS sequence"/>
</dbReference>
<name>A0ABU5GPV8_9GAMM</name>
<protein>
    <recommendedName>
        <fullName evidence="3">DNA-binding protein</fullName>
    </recommendedName>
</protein>
<evidence type="ECO:0000313" key="2">
    <source>
        <dbReference type="Proteomes" id="UP001284094"/>
    </source>
</evidence>
<dbReference type="RefSeq" id="WP_321104453.1">
    <property type="nucleotide sequence ID" value="NZ_JAXHPO010000073.1"/>
</dbReference>
<accession>A0ABU5GPV8</accession>
<comment type="caution">
    <text evidence="1">The sequence shown here is derived from an EMBL/GenBank/DDBJ whole genome shotgun (WGS) entry which is preliminary data.</text>
</comment>
<organism evidence="1 2">
    <name type="scientific">Acinetobacter faecalis</name>
    <dbReference type="NCBI Taxonomy" id="2665161"/>
    <lineage>
        <taxon>Bacteria</taxon>
        <taxon>Pseudomonadati</taxon>
        <taxon>Pseudomonadota</taxon>
        <taxon>Gammaproteobacteria</taxon>
        <taxon>Moraxellales</taxon>
        <taxon>Moraxellaceae</taxon>
        <taxon>Acinetobacter</taxon>
    </lineage>
</organism>
<gene>
    <name evidence="1" type="ORF">SKM48_11810</name>
</gene>
<reference evidence="1 2" key="1">
    <citation type="journal article" date="2024" name="Syst. Appl. Microbiol.">
        <title>Evidence for the occurrence of Acinetobacter faecalis in cattle feces and its emended description.</title>
        <authorList>
            <person name="Kyselkova M."/>
            <person name="Xanthopoulou K."/>
            <person name="Shestivska V."/>
            <person name="Spanelova P."/>
            <person name="Maixnerova M."/>
            <person name="Higgins P.G."/>
            <person name="Nemec A."/>
        </authorList>
    </citation>
    <scope>NUCLEOTIDE SEQUENCE [LARGE SCALE GENOMIC DNA]</scope>
    <source>
        <strain evidence="1 2">ANC 7225</strain>
    </source>
</reference>
<evidence type="ECO:0008006" key="3">
    <source>
        <dbReference type="Google" id="ProtNLM"/>
    </source>
</evidence>